<evidence type="ECO:0000256" key="7">
    <source>
        <dbReference type="ARBA" id="ARBA00022793"/>
    </source>
</evidence>
<dbReference type="EC" id="4.1.1.35" evidence="5"/>
<keyword evidence="7" id="KW-0210">Decarboxylase</keyword>
<evidence type="ECO:0000313" key="16">
    <source>
        <dbReference type="Proteomes" id="UP000265631"/>
    </source>
</evidence>
<keyword evidence="8" id="KW-0735">Signal-anchor</keyword>
<dbReference type="Proteomes" id="UP000265631">
    <property type="component" value="Unassembled WGS sequence"/>
</dbReference>
<evidence type="ECO:0000256" key="2">
    <source>
        <dbReference type="ARBA" id="ARBA00004447"/>
    </source>
</evidence>
<evidence type="ECO:0000256" key="3">
    <source>
        <dbReference type="ARBA" id="ARBA00005100"/>
    </source>
</evidence>
<dbReference type="SUPFAM" id="SSF51735">
    <property type="entry name" value="NAD(P)-binding Rossmann-fold domains"/>
    <property type="match status" value="1"/>
</dbReference>
<dbReference type="GO" id="GO:0032580">
    <property type="term" value="C:Golgi cisterna membrane"/>
    <property type="evidence" value="ECO:0007669"/>
    <property type="project" value="UniProtKB-SubCell"/>
</dbReference>
<evidence type="ECO:0000259" key="14">
    <source>
        <dbReference type="Pfam" id="PF16363"/>
    </source>
</evidence>
<evidence type="ECO:0000256" key="4">
    <source>
        <dbReference type="ARBA" id="ARBA00007505"/>
    </source>
</evidence>
<accession>A0A395MW47</accession>
<dbReference type="AlphaFoldDB" id="A0A395MW47"/>
<feature type="domain" description="NAD(P)-binding" evidence="14">
    <location>
        <begin position="4"/>
        <end position="326"/>
    </location>
</feature>
<comment type="caution">
    <text evidence="15">The sequence shown here is derived from an EMBL/GenBank/DDBJ whole genome shotgun (WGS) entry which is preliminary data.</text>
</comment>
<gene>
    <name evidence="15" type="ORF">FIE12Z_3674</name>
</gene>
<dbReference type="InterPro" id="IPR016040">
    <property type="entry name" value="NAD(P)-bd_dom"/>
</dbReference>
<dbReference type="InterPro" id="IPR044516">
    <property type="entry name" value="UXS-like"/>
</dbReference>
<proteinExistence type="inferred from homology"/>
<evidence type="ECO:0000256" key="1">
    <source>
        <dbReference type="ARBA" id="ARBA00001911"/>
    </source>
</evidence>
<dbReference type="Gene3D" id="3.40.50.720">
    <property type="entry name" value="NAD(P)-binding Rossmann-like Domain"/>
    <property type="match status" value="2"/>
</dbReference>
<dbReference type="PANTHER" id="PTHR43078">
    <property type="entry name" value="UDP-GLUCURONIC ACID DECARBOXYLASE-RELATED"/>
    <property type="match status" value="1"/>
</dbReference>
<protein>
    <recommendedName>
        <fullName evidence="5">UDP-glucuronate decarboxylase</fullName>
        <ecNumber evidence="5">4.1.1.35</ecNumber>
    </recommendedName>
</protein>
<dbReference type="STRING" id="2594813.A0A395MW47"/>
<dbReference type="EMBL" id="PXXK01000077">
    <property type="protein sequence ID" value="RFN52122.1"/>
    <property type="molecule type" value="Genomic_DNA"/>
</dbReference>
<evidence type="ECO:0000256" key="13">
    <source>
        <dbReference type="ARBA" id="ARBA00023239"/>
    </source>
</evidence>
<keyword evidence="11" id="KW-0333">Golgi apparatus</keyword>
<comment type="cofactor">
    <cofactor evidence="1">
        <name>NAD(+)</name>
        <dbReference type="ChEBI" id="CHEBI:57540"/>
    </cofactor>
</comment>
<dbReference type="GO" id="GO:0042732">
    <property type="term" value="P:D-xylose metabolic process"/>
    <property type="evidence" value="ECO:0007669"/>
    <property type="project" value="InterPro"/>
</dbReference>
<dbReference type="GO" id="GO:0048040">
    <property type="term" value="F:UDP-glucuronate decarboxylase activity"/>
    <property type="evidence" value="ECO:0007669"/>
    <property type="project" value="UniProtKB-EC"/>
</dbReference>
<dbReference type="PANTHER" id="PTHR43078:SF6">
    <property type="entry name" value="UDP-GLUCURONIC ACID DECARBOXYLASE 1"/>
    <property type="match status" value="1"/>
</dbReference>
<sequence>MVILVTGGAGFLGSTLVQLLLDQGHEVVIIDSLWTSSDSNLDRFRTNKRLRYIQADVRDPLPWIDGVDQIYHLACPASPVHFETQPIDILQTCFNGASNVLDYAVKQNARVLLASTSGKTNRSEVPSVAIANTSCETEVYGDAQIPCQNEGYRGNVNCFGPRACYDEGKRVMEALGYSYQLEHGLEVRVARIFNAYGPFMQAEDGRAVPNFITAALKREPITIFGDGHATRCFQFSEDCVRGLEALMNSDHHGPVNIGSDYEMEISEIADIISRVVAAKTGYDKPVPVRLEPRREDDPLRRKPDNSLAEKVLGWKPRVSLEEGVSATVDWFIQRETGIASRL</sequence>
<evidence type="ECO:0000256" key="10">
    <source>
        <dbReference type="ARBA" id="ARBA00023027"/>
    </source>
</evidence>
<dbReference type="UniPathway" id="UPA00796">
    <property type="reaction ID" value="UER00771"/>
</dbReference>
<comment type="similarity">
    <text evidence="4">Belongs to the NAD(P)-dependent epimerase/dehydratase family. UDP-glucuronic acid decarboxylase subfamily.</text>
</comment>
<dbReference type="GO" id="GO:0070403">
    <property type="term" value="F:NAD+ binding"/>
    <property type="evidence" value="ECO:0007669"/>
    <property type="project" value="InterPro"/>
</dbReference>
<reference evidence="15 16" key="1">
    <citation type="journal article" date="2018" name="PLoS Pathog.">
        <title>Evolution of structural diversity of trichothecenes, a family of toxins produced by plant pathogenic and entomopathogenic fungi.</title>
        <authorList>
            <person name="Proctor R.H."/>
            <person name="McCormick S.P."/>
            <person name="Kim H.S."/>
            <person name="Cardoza R.E."/>
            <person name="Stanley A.M."/>
            <person name="Lindo L."/>
            <person name="Kelly A."/>
            <person name="Brown D.W."/>
            <person name="Lee T."/>
            <person name="Vaughan M.M."/>
            <person name="Alexander N.J."/>
            <person name="Busman M."/>
            <person name="Gutierrez S."/>
        </authorList>
    </citation>
    <scope>NUCLEOTIDE SEQUENCE [LARGE SCALE GENOMIC DNA]</scope>
    <source>
        <strain evidence="15 16">NRRL 13405</strain>
    </source>
</reference>
<dbReference type="Pfam" id="PF16363">
    <property type="entry name" value="GDP_Man_Dehyd"/>
    <property type="match status" value="1"/>
</dbReference>
<evidence type="ECO:0000256" key="6">
    <source>
        <dbReference type="ARBA" id="ARBA00022692"/>
    </source>
</evidence>
<comment type="subcellular location">
    <subcellularLocation>
        <location evidence="2">Golgi apparatus</location>
        <location evidence="2">Golgi stack membrane</location>
        <topology evidence="2">Single-pass type II membrane protein</topology>
    </subcellularLocation>
</comment>
<dbReference type="InterPro" id="IPR036291">
    <property type="entry name" value="NAD(P)-bd_dom_sf"/>
</dbReference>
<evidence type="ECO:0000256" key="9">
    <source>
        <dbReference type="ARBA" id="ARBA00022989"/>
    </source>
</evidence>
<dbReference type="GO" id="GO:0033320">
    <property type="term" value="P:UDP-D-xylose biosynthetic process"/>
    <property type="evidence" value="ECO:0007669"/>
    <property type="project" value="UniProtKB-UniPathway"/>
</dbReference>
<name>A0A395MW47_9HYPO</name>
<evidence type="ECO:0000256" key="8">
    <source>
        <dbReference type="ARBA" id="ARBA00022968"/>
    </source>
</evidence>
<keyword evidence="16" id="KW-1185">Reference proteome</keyword>
<organism evidence="15 16">
    <name type="scientific">Fusarium flagelliforme</name>
    <dbReference type="NCBI Taxonomy" id="2675880"/>
    <lineage>
        <taxon>Eukaryota</taxon>
        <taxon>Fungi</taxon>
        <taxon>Dikarya</taxon>
        <taxon>Ascomycota</taxon>
        <taxon>Pezizomycotina</taxon>
        <taxon>Sordariomycetes</taxon>
        <taxon>Hypocreomycetidae</taxon>
        <taxon>Hypocreales</taxon>
        <taxon>Nectriaceae</taxon>
        <taxon>Fusarium</taxon>
        <taxon>Fusarium incarnatum-equiseti species complex</taxon>
    </lineage>
</organism>
<keyword evidence="10" id="KW-0520">NAD</keyword>
<keyword evidence="6" id="KW-0812">Transmembrane</keyword>
<evidence type="ECO:0000313" key="15">
    <source>
        <dbReference type="EMBL" id="RFN52122.1"/>
    </source>
</evidence>
<comment type="pathway">
    <text evidence="3">Nucleotide-sugar biosynthesis; UDP-alpha-D-xylose biosynthesis; UDP-alpha-D-xylose from UDP-alpha-D-glucuronate: step 1/1.</text>
</comment>
<evidence type="ECO:0000256" key="5">
    <source>
        <dbReference type="ARBA" id="ARBA00012290"/>
    </source>
</evidence>
<keyword evidence="13" id="KW-0456">Lyase</keyword>
<evidence type="ECO:0000256" key="11">
    <source>
        <dbReference type="ARBA" id="ARBA00023034"/>
    </source>
</evidence>
<evidence type="ECO:0000256" key="12">
    <source>
        <dbReference type="ARBA" id="ARBA00023136"/>
    </source>
</evidence>
<keyword evidence="9" id="KW-1133">Transmembrane helix</keyword>
<keyword evidence="12" id="KW-0472">Membrane</keyword>